<evidence type="ECO:0000313" key="2">
    <source>
        <dbReference type="Proteomes" id="UP000682733"/>
    </source>
</evidence>
<reference evidence="1" key="1">
    <citation type="submission" date="2021-02" db="EMBL/GenBank/DDBJ databases">
        <authorList>
            <person name="Nowell W R."/>
        </authorList>
    </citation>
    <scope>NUCLEOTIDE SEQUENCE</scope>
</reference>
<evidence type="ECO:0000313" key="1">
    <source>
        <dbReference type="EMBL" id="CAF4494483.1"/>
    </source>
</evidence>
<dbReference type="Proteomes" id="UP000682733">
    <property type="component" value="Unassembled WGS sequence"/>
</dbReference>
<organism evidence="1 2">
    <name type="scientific">Didymodactylos carnosus</name>
    <dbReference type="NCBI Taxonomy" id="1234261"/>
    <lineage>
        <taxon>Eukaryota</taxon>
        <taxon>Metazoa</taxon>
        <taxon>Spiralia</taxon>
        <taxon>Gnathifera</taxon>
        <taxon>Rotifera</taxon>
        <taxon>Eurotatoria</taxon>
        <taxon>Bdelloidea</taxon>
        <taxon>Philodinida</taxon>
        <taxon>Philodinidae</taxon>
        <taxon>Didymodactylos</taxon>
    </lineage>
</organism>
<accession>A0A8S2XGN4</accession>
<sequence length="83" mass="10017">MREKHSDQDLWKREVDQKLSRLTTMRDTLPQEIFNLSEKLSYTRKECMKFSQDEDFKTKDEIEKVRKELAQVQRLVAKDTAKP</sequence>
<protein>
    <submittedName>
        <fullName evidence="1">Uncharacterized protein</fullName>
    </submittedName>
</protein>
<proteinExistence type="predicted"/>
<name>A0A8S2XGN4_9BILA</name>
<dbReference type="EMBL" id="CAJOBA010093588">
    <property type="protein sequence ID" value="CAF4494483.1"/>
    <property type="molecule type" value="Genomic_DNA"/>
</dbReference>
<feature type="non-terminal residue" evidence="1">
    <location>
        <position position="1"/>
    </location>
</feature>
<comment type="caution">
    <text evidence="1">The sequence shown here is derived from an EMBL/GenBank/DDBJ whole genome shotgun (WGS) entry which is preliminary data.</text>
</comment>
<gene>
    <name evidence="1" type="ORF">TMI583_LOCUS47704</name>
</gene>
<dbReference type="AlphaFoldDB" id="A0A8S2XGN4"/>